<evidence type="ECO:0000256" key="6">
    <source>
        <dbReference type="PROSITE-ProRule" id="PRU00169"/>
    </source>
</evidence>
<dbReference type="PROSITE" id="PS50110">
    <property type="entry name" value="RESPONSE_REGULATORY"/>
    <property type="match status" value="1"/>
</dbReference>
<dbReference type="EMBL" id="JASCXX010000003">
    <property type="protein sequence ID" value="MDI6448110.1"/>
    <property type="molecule type" value="Genomic_DNA"/>
</dbReference>
<evidence type="ECO:0000313" key="10">
    <source>
        <dbReference type="Proteomes" id="UP001431776"/>
    </source>
</evidence>
<dbReference type="InterPro" id="IPR009057">
    <property type="entry name" value="Homeodomain-like_sf"/>
</dbReference>
<dbReference type="InterPro" id="IPR001789">
    <property type="entry name" value="Sig_transdc_resp-reg_receiver"/>
</dbReference>
<sequence length="519" mass="57293">MSNTEIDSDNKVQSQYDNVSVLIIEDDPETARLMLAILARKGVSAQLAGSAKAALAALDRGRCDLVFLSTQLGHAPHRPDSFELLETIRAAAPEMPIVMIAGPQDTDDARCRQAGTPTDDDRLLRLGTETAVRAIQAGCRDFLLKPLSRHTIETLLETVLPNHRVATTASAHEGDRCLYQIVGRSPKLVQTVALAERIAPTSVPVLINGESGTGKELVSMLIHHKSRRALGPFVHVNCAALSETLLESELFGHEKGAFTGAYTQRKGRFERAHGGTLLLDEITETPPQFQAKLLRILEQQEFERVGGSENVKINVRIISTTNRDLLHEVQMGRFRQDLYYRLSAARIVVPPLRERRDDLTELVWHFVNLYAREAQRCIKRLDPAMMEIFAEYSWPGNIRQLRNVVLTSLILGAGSTLSLADVSWLFDELQPLTQQGPTHPSAETAIGAAATLPAEPASNVGGIPLADLERQAILETLRQTSGNRAKAAKVLGISDRTLREKVRRYRNRECLQPSLANVS</sequence>
<dbReference type="GO" id="GO:0043565">
    <property type="term" value="F:sequence-specific DNA binding"/>
    <property type="evidence" value="ECO:0007669"/>
    <property type="project" value="InterPro"/>
</dbReference>
<gene>
    <name evidence="9" type="ORF">QJ522_03550</name>
</gene>
<dbReference type="Gene3D" id="1.10.8.60">
    <property type="match status" value="1"/>
</dbReference>
<dbReference type="GO" id="GO:0000160">
    <property type="term" value="P:phosphorelay signal transduction system"/>
    <property type="evidence" value="ECO:0007669"/>
    <property type="project" value="InterPro"/>
</dbReference>
<dbReference type="PANTHER" id="PTHR32071:SF121">
    <property type="entry name" value="SIGMA L-DEPENDENT TRANSCRIPTIONAL REGULATOR YQIR-RELATED"/>
    <property type="match status" value="1"/>
</dbReference>
<dbReference type="Pfam" id="PF02954">
    <property type="entry name" value="HTH_8"/>
    <property type="match status" value="1"/>
</dbReference>
<evidence type="ECO:0000256" key="1">
    <source>
        <dbReference type="ARBA" id="ARBA00022741"/>
    </source>
</evidence>
<proteinExistence type="predicted"/>
<dbReference type="Pfam" id="PF00158">
    <property type="entry name" value="Sigma54_activat"/>
    <property type="match status" value="1"/>
</dbReference>
<protein>
    <submittedName>
        <fullName evidence="9">Sigma-54 dependent transcriptional regulator</fullName>
    </submittedName>
</protein>
<dbReference type="CDD" id="cd00009">
    <property type="entry name" value="AAA"/>
    <property type="match status" value="1"/>
</dbReference>
<dbReference type="Proteomes" id="UP001431776">
    <property type="component" value="Unassembled WGS sequence"/>
</dbReference>
<evidence type="ECO:0000256" key="5">
    <source>
        <dbReference type="ARBA" id="ARBA00023163"/>
    </source>
</evidence>
<keyword evidence="4" id="KW-0238">DNA-binding</keyword>
<dbReference type="PROSITE" id="PS00676">
    <property type="entry name" value="SIGMA54_INTERACT_2"/>
    <property type="match status" value="1"/>
</dbReference>
<feature type="domain" description="Sigma-54 factor interaction" evidence="7">
    <location>
        <begin position="181"/>
        <end position="410"/>
    </location>
</feature>
<dbReference type="InterPro" id="IPR003593">
    <property type="entry name" value="AAA+_ATPase"/>
</dbReference>
<dbReference type="InterPro" id="IPR011006">
    <property type="entry name" value="CheY-like_superfamily"/>
</dbReference>
<keyword evidence="3" id="KW-0805">Transcription regulation</keyword>
<dbReference type="InterPro" id="IPR002197">
    <property type="entry name" value="HTH_Fis"/>
</dbReference>
<dbReference type="SMART" id="SM00382">
    <property type="entry name" value="AAA"/>
    <property type="match status" value="1"/>
</dbReference>
<evidence type="ECO:0000313" key="9">
    <source>
        <dbReference type="EMBL" id="MDI6448110.1"/>
    </source>
</evidence>
<dbReference type="InterPro" id="IPR025662">
    <property type="entry name" value="Sigma_54_int_dom_ATP-bd_1"/>
</dbReference>
<dbReference type="SMART" id="SM00448">
    <property type="entry name" value="REC"/>
    <property type="match status" value="1"/>
</dbReference>
<keyword evidence="2" id="KW-0067">ATP-binding</keyword>
<comment type="caution">
    <text evidence="9">The sequence shown here is derived from an EMBL/GenBank/DDBJ whole genome shotgun (WGS) entry which is preliminary data.</text>
</comment>
<keyword evidence="10" id="KW-1185">Reference proteome</keyword>
<dbReference type="RefSeq" id="WP_349243520.1">
    <property type="nucleotide sequence ID" value="NZ_JASCXX010000003.1"/>
</dbReference>
<dbReference type="InterPro" id="IPR025944">
    <property type="entry name" value="Sigma_54_int_dom_CS"/>
</dbReference>
<dbReference type="InterPro" id="IPR025943">
    <property type="entry name" value="Sigma_54_int_dom_ATP-bd_2"/>
</dbReference>
<keyword evidence="1" id="KW-0547">Nucleotide-binding</keyword>
<dbReference type="Pfam" id="PF25601">
    <property type="entry name" value="AAA_lid_14"/>
    <property type="match status" value="1"/>
</dbReference>
<evidence type="ECO:0000256" key="4">
    <source>
        <dbReference type="ARBA" id="ARBA00023125"/>
    </source>
</evidence>
<dbReference type="InterPro" id="IPR058031">
    <property type="entry name" value="AAA_lid_NorR"/>
</dbReference>
<evidence type="ECO:0000259" key="8">
    <source>
        <dbReference type="PROSITE" id="PS50110"/>
    </source>
</evidence>
<comment type="caution">
    <text evidence="6">Lacks conserved residue(s) required for the propagation of feature annotation.</text>
</comment>
<name>A0AAW6TRB9_9BACT</name>
<dbReference type="Gene3D" id="1.10.10.60">
    <property type="entry name" value="Homeodomain-like"/>
    <property type="match status" value="1"/>
</dbReference>
<dbReference type="Gene3D" id="3.40.50.2300">
    <property type="match status" value="1"/>
</dbReference>
<dbReference type="InterPro" id="IPR027417">
    <property type="entry name" value="P-loop_NTPase"/>
</dbReference>
<organism evidence="9 10">
    <name type="scientific">Anaerobaca lacustris</name>
    <dbReference type="NCBI Taxonomy" id="3044600"/>
    <lineage>
        <taxon>Bacteria</taxon>
        <taxon>Pseudomonadati</taxon>
        <taxon>Planctomycetota</taxon>
        <taxon>Phycisphaerae</taxon>
        <taxon>Sedimentisphaerales</taxon>
        <taxon>Anaerobacaceae</taxon>
        <taxon>Anaerobaca</taxon>
    </lineage>
</organism>
<dbReference type="SUPFAM" id="SSF46689">
    <property type="entry name" value="Homeodomain-like"/>
    <property type="match status" value="1"/>
</dbReference>
<keyword evidence="5" id="KW-0804">Transcription</keyword>
<dbReference type="PROSITE" id="PS00688">
    <property type="entry name" value="SIGMA54_INTERACT_3"/>
    <property type="match status" value="1"/>
</dbReference>
<dbReference type="SUPFAM" id="SSF52540">
    <property type="entry name" value="P-loop containing nucleoside triphosphate hydrolases"/>
    <property type="match status" value="1"/>
</dbReference>
<dbReference type="GO" id="GO:0005524">
    <property type="term" value="F:ATP binding"/>
    <property type="evidence" value="ECO:0007669"/>
    <property type="project" value="UniProtKB-KW"/>
</dbReference>
<dbReference type="PROSITE" id="PS50045">
    <property type="entry name" value="SIGMA54_INTERACT_4"/>
    <property type="match status" value="1"/>
</dbReference>
<evidence type="ECO:0000256" key="2">
    <source>
        <dbReference type="ARBA" id="ARBA00022840"/>
    </source>
</evidence>
<evidence type="ECO:0000256" key="3">
    <source>
        <dbReference type="ARBA" id="ARBA00023015"/>
    </source>
</evidence>
<dbReference type="CDD" id="cd00156">
    <property type="entry name" value="REC"/>
    <property type="match status" value="1"/>
</dbReference>
<dbReference type="InterPro" id="IPR002078">
    <property type="entry name" value="Sigma_54_int"/>
</dbReference>
<dbReference type="GO" id="GO:0006355">
    <property type="term" value="P:regulation of DNA-templated transcription"/>
    <property type="evidence" value="ECO:0007669"/>
    <property type="project" value="InterPro"/>
</dbReference>
<dbReference type="Pfam" id="PF00072">
    <property type="entry name" value="Response_reg"/>
    <property type="match status" value="1"/>
</dbReference>
<dbReference type="PROSITE" id="PS00675">
    <property type="entry name" value="SIGMA54_INTERACT_1"/>
    <property type="match status" value="1"/>
</dbReference>
<dbReference type="Gene3D" id="3.40.50.300">
    <property type="entry name" value="P-loop containing nucleotide triphosphate hydrolases"/>
    <property type="match status" value="1"/>
</dbReference>
<dbReference type="SUPFAM" id="SSF52172">
    <property type="entry name" value="CheY-like"/>
    <property type="match status" value="1"/>
</dbReference>
<dbReference type="AlphaFoldDB" id="A0AAW6TRB9"/>
<reference evidence="9" key="1">
    <citation type="submission" date="2023-05" db="EMBL/GenBank/DDBJ databases">
        <title>Anaerotaeda fermentans gen. nov., sp. nov., a novel anaerobic planctomycete of the new family within the order Sedimentisphaerales isolated from Taman Peninsula, Russia.</title>
        <authorList>
            <person name="Khomyakova M.A."/>
            <person name="Merkel A.Y."/>
            <person name="Slobodkin A.I."/>
        </authorList>
    </citation>
    <scope>NUCLEOTIDE SEQUENCE</scope>
    <source>
        <strain evidence="9">M17dextr</strain>
    </source>
</reference>
<dbReference type="FunFam" id="3.40.50.300:FF:000006">
    <property type="entry name" value="DNA-binding transcriptional regulator NtrC"/>
    <property type="match status" value="1"/>
</dbReference>
<feature type="domain" description="Response regulatory" evidence="8">
    <location>
        <begin position="20"/>
        <end position="160"/>
    </location>
</feature>
<accession>A0AAW6TRB9</accession>
<evidence type="ECO:0000259" key="7">
    <source>
        <dbReference type="PROSITE" id="PS50045"/>
    </source>
</evidence>
<dbReference type="PRINTS" id="PR01590">
    <property type="entry name" value="HTHFIS"/>
</dbReference>
<dbReference type="PANTHER" id="PTHR32071">
    <property type="entry name" value="TRANSCRIPTIONAL REGULATORY PROTEIN"/>
    <property type="match status" value="1"/>
</dbReference>